<protein>
    <recommendedName>
        <fullName evidence="3">DUF669 domain-containing protein</fullName>
    </recommendedName>
</protein>
<dbReference type="AlphaFoldDB" id="A0A0F9U0L6"/>
<evidence type="ECO:0000256" key="1">
    <source>
        <dbReference type="SAM" id="MobiDB-lite"/>
    </source>
</evidence>
<evidence type="ECO:0008006" key="3">
    <source>
        <dbReference type="Google" id="ProtNLM"/>
    </source>
</evidence>
<reference evidence="2" key="1">
    <citation type="journal article" date="2015" name="Nature">
        <title>Complex archaea that bridge the gap between prokaryotes and eukaryotes.</title>
        <authorList>
            <person name="Spang A."/>
            <person name="Saw J.H."/>
            <person name="Jorgensen S.L."/>
            <person name="Zaremba-Niedzwiedzka K."/>
            <person name="Martijn J."/>
            <person name="Lind A.E."/>
            <person name="van Eijk R."/>
            <person name="Schleper C."/>
            <person name="Guy L."/>
            <person name="Ettema T.J."/>
        </authorList>
    </citation>
    <scope>NUCLEOTIDE SEQUENCE</scope>
</reference>
<organism evidence="2">
    <name type="scientific">marine sediment metagenome</name>
    <dbReference type="NCBI Taxonomy" id="412755"/>
    <lineage>
        <taxon>unclassified sequences</taxon>
        <taxon>metagenomes</taxon>
        <taxon>ecological metagenomes</taxon>
    </lineage>
</organism>
<feature type="region of interest" description="Disordered" evidence="1">
    <location>
        <begin position="1"/>
        <end position="25"/>
    </location>
</feature>
<gene>
    <name evidence="2" type="ORF">LCGC14_0326280</name>
</gene>
<name>A0A0F9U0L6_9ZZZZ</name>
<evidence type="ECO:0000313" key="2">
    <source>
        <dbReference type="EMBL" id="KKN80822.1"/>
    </source>
</evidence>
<proteinExistence type="predicted"/>
<sequence length="188" mass="20506">MPIKLDASGFESEDDAHGTPRPKPGQYHVKVLRADDTFVKIEKVIVEFKVLNGTVPGQQGTQFTEFFGVASKDEDICKRPEKTKKMLERLRVFAIACRLLKIGEKKDVDFADAEGAELIVVAEEQIDKGKKYTKIPWDSMWTLDHPDVANVPRGTGEVAGEEAVPFDGAEGAGDEGAGDGAAGDWDDV</sequence>
<feature type="region of interest" description="Disordered" evidence="1">
    <location>
        <begin position="153"/>
        <end position="188"/>
    </location>
</feature>
<accession>A0A0F9U0L6</accession>
<comment type="caution">
    <text evidence="2">The sequence shown here is derived from an EMBL/GenBank/DDBJ whole genome shotgun (WGS) entry which is preliminary data.</text>
</comment>
<dbReference type="EMBL" id="LAZR01000225">
    <property type="protein sequence ID" value="KKN80822.1"/>
    <property type="molecule type" value="Genomic_DNA"/>
</dbReference>